<accession>A0A3S3B1Z8</accession>
<feature type="signal peptide" evidence="1">
    <location>
        <begin position="1"/>
        <end position="20"/>
    </location>
</feature>
<evidence type="ECO:0000313" key="2">
    <source>
        <dbReference type="EMBL" id="RVW01283.1"/>
    </source>
</evidence>
<protein>
    <submittedName>
        <fullName evidence="2">Uncharacterized protein</fullName>
    </submittedName>
</protein>
<sequence length="193" mass="19681">MLGVVAAAGVMVLGFAPAHGAPGGSNQGEPDPRAAAFEKAVEDAKDPNSGRLDRLSDADRGLLQSSKVTSVLIDAATGAVLSVGEGIFVPEGAASAAELMAPAPGECGGSPPQPCFNGSPNIQFAGPGDDYGSWPDSPGDVFWSWPNRVGYTGGPYNALACWYYGRVVCGTAVGPNGQAYINESVTGLLHSRW</sequence>
<keyword evidence="3" id="KW-1185">Reference proteome</keyword>
<name>A0A3S3B1Z8_9NOCA</name>
<evidence type="ECO:0000256" key="1">
    <source>
        <dbReference type="SAM" id="SignalP"/>
    </source>
</evidence>
<keyword evidence="1" id="KW-0732">Signal</keyword>
<dbReference type="Proteomes" id="UP000283479">
    <property type="component" value="Unassembled WGS sequence"/>
</dbReference>
<gene>
    <name evidence="2" type="ORF">EGT50_13740</name>
</gene>
<feature type="chain" id="PRO_5018575260" evidence="1">
    <location>
        <begin position="21"/>
        <end position="193"/>
    </location>
</feature>
<dbReference type="AlphaFoldDB" id="A0A3S3B1Z8"/>
<proteinExistence type="predicted"/>
<dbReference type="EMBL" id="RKLO01000005">
    <property type="protein sequence ID" value="RVW01283.1"/>
    <property type="molecule type" value="Genomic_DNA"/>
</dbReference>
<comment type="caution">
    <text evidence="2">The sequence shown here is derived from an EMBL/GenBank/DDBJ whole genome shotgun (WGS) entry which is preliminary data.</text>
</comment>
<reference evidence="2 3" key="1">
    <citation type="submission" date="2018-11" db="EMBL/GenBank/DDBJ databases">
        <title>Rhodococcus spongicola sp. nov. and Rhodococcus xishaensis sp. nov. from marine sponges.</title>
        <authorList>
            <person name="Li L."/>
            <person name="Lin H.W."/>
        </authorList>
    </citation>
    <scope>NUCLEOTIDE SEQUENCE [LARGE SCALE GENOMIC DNA]</scope>
    <source>
        <strain evidence="2 3">LHW51113</strain>
    </source>
</reference>
<organism evidence="2 3">
    <name type="scientific">Rhodococcus xishaensis</name>
    <dbReference type="NCBI Taxonomy" id="2487364"/>
    <lineage>
        <taxon>Bacteria</taxon>
        <taxon>Bacillati</taxon>
        <taxon>Actinomycetota</taxon>
        <taxon>Actinomycetes</taxon>
        <taxon>Mycobacteriales</taxon>
        <taxon>Nocardiaceae</taxon>
        <taxon>Rhodococcus</taxon>
    </lineage>
</organism>
<evidence type="ECO:0000313" key="3">
    <source>
        <dbReference type="Proteomes" id="UP000283479"/>
    </source>
</evidence>